<dbReference type="HOGENOM" id="CLU_794411_0_0_5"/>
<dbReference type="EMBL" id="CP003740">
    <property type="protein sequence ID" value="AGI68666.1"/>
    <property type="molecule type" value="Genomic_DNA"/>
</dbReference>
<dbReference type="eggNOG" id="COG0625">
    <property type="taxonomic scope" value="Bacteria"/>
</dbReference>
<dbReference type="CDD" id="cd00570">
    <property type="entry name" value="GST_N_family"/>
    <property type="match status" value="1"/>
</dbReference>
<organism evidence="3 4">
    <name type="scientific">Octadecabacter antarcticus 307</name>
    <dbReference type="NCBI Taxonomy" id="391626"/>
    <lineage>
        <taxon>Bacteria</taxon>
        <taxon>Pseudomonadati</taxon>
        <taxon>Pseudomonadota</taxon>
        <taxon>Alphaproteobacteria</taxon>
        <taxon>Rhodobacterales</taxon>
        <taxon>Roseobacteraceae</taxon>
        <taxon>Octadecabacter</taxon>
    </lineage>
</organism>
<feature type="compositionally biased region" description="Polar residues" evidence="1">
    <location>
        <begin position="1"/>
        <end position="19"/>
    </location>
</feature>
<evidence type="ECO:0000313" key="3">
    <source>
        <dbReference type="EMBL" id="AGI68666.1"/>
    </source>
</evidence>
<feature type="region of interest" description="Disordered" evidence="1">
    <location>
        <begin position="1"/>
        <end position="50"/>
    </location>
</feature>
<evidence type="ECO:0000259" key="2">
    <source>
        <dbReference type="PROSITE" id="PS50404"/>
    </source>
</evidence>
<dbReference type="EC" id="2.5.1.-" evidence="3"/>
<gene>
    <name evidence="3" type="ORF">OAN307_c31320</name>
</gene>
<dbReference type="InterPro" id="IPR036282">
    <property type="entry name" value="Glutathione-S-Trfase_C_sf"/>
</dbReference>
<accession>M9RE22</accession>
<reference evidence="3 4" key="1">
    <citation type="journal article" date="2013" name="PLoS ONE">
        <title>Poles Apart: Arctic and Antarctic Octadecabacter strains Share High Genome Plasticity and a New Type of Xanthorhodopsin.</title>
        <authorList>
            <person name="Vollmers J."/>
            <person name="Voget S."/>
            <person name="Dietrich S."/>
            <person name="Gollnow K."/>
            <person name="Smits M."/>
            <person name="Meyer K."/>
            <person name="Brinkhoff T."/>
            <person name="Simon M."/>
            <person name="Daniel R."/>
        </authorList>
    </citation>
    <scope>NUCLEOTIDE SEQUENCE [LARGE SCALE GENOMIC DNA]</scope>
    <source>
        <strain evidence="3 4">307</strain>
    </source>
</reference>
<dbReference type="InterPro" id="IPR004045">
    <property type="entry name" value="Glutathione_S-Trfase_N"/>
</dbReference>
<dbReference type="RefSeq" id="WP_015500647.1">
    <property type="nucleotide sequence ID" value="NC_020911.1"/>
</dbReference>
<dbReference type="PROSITE" id="PS50404">
    <property type="entry name" value="GST_NTER"/>
    <property type="match status" value="1"/>
</dbReference>
<protein>
    <submittedName>
        <fullName evidence="3">Putative 2,5-dichlorohydroquinone reductive dechlorinase</fullName>
        <ecNumber evidence="3">2.5.1.-</ecNumber>
    </submittedName>
</protein>
<dbReference type="OrthoDB" id="9810080at2"/>
<dbReference type="Gene3D" id="1.20.1050.10">
    <property type="match status" value="1"/>
</dbReference>
<dbReference type="Gene3D" id="3.40.30.10">
    <property type="entry name" value="Glutaredoxin"/>
    <property type="match status" value="1"/>
</dbReference>
<feature type="domain" description="GST N-terminal" evidence="2">
    <location>
        <begin position="51"/>
        <end position="162"/>
    </location>
</feature>
<evidence type="ECO:0000256" key="1">
    <source>
        <dbReference type="SAM" id="MobiDB-lite"/>
    </source>
</evidence>
<proteinExistence type="predicted"/>
<keyword evidence="4" id="KW-1185">Reference proteome</keyword>
<dbReference type="KEGG" id="oat:OAN307_c31320"/>
<dbReference type="CDD" id="cd00299">
    <property type="entry name" value="GST_C_family"/>
    <property type="match status" value="1"/>
</dbReference>
<dbReference type="AlphaFoldDB" id="M9RE22"/>
<dbReference type="STRING" id="391626.OAN307_c31320"/>
<keyword evidence="3" id="KW-0808">Transferase</keyword>
<sequence length="346" mass="37743">MQTHSQTSKIDTHTLTKSARISAVGDASRRTIISPDAPTPTTPRDEAGPDPQIELFHFVMSICSQKSRVSLIEAGQTFGSNELVIMPPLNENYNADYVALRMASPLARAESMVSSYSGATGTTGEGFDPLVVPTLVDHDKGEVVADSRLIALYANDLSDGKLIPDAEKAAVMAEVDAVDALPHAGLFYGANPDGDHRPPPIQAGMKDAHLRKIEQVKKHRDALPDGSPLRQAYDQKLIKEDAGRKFIHDPVSMKNIIATTKSGVDAFAKRLSNRSTSWSVSNDFTLADIFWGVSLFRLTYLGYAWMWNEHPHLAEFAKQTYARPSLRAGAIDWPGHPPGDTIADII</sequence>
<dbReference type="GO" id="GO:0016740">
    <property type="term" value="F:transferase activity"/>
    <property type="evidence" value="ECO:0007669"/>
    <property type="project" value="UniProtKB-KW"/>
</dbReference>
<name>M9RE22_9RHOB</name>
<dbReference type="SUPFAM" id="SSF47616">
    <property type="entry name" value="GST C-terminal domain-like"/>
    <property type="match status" value="1"/>
</dbReference>
<dbReference type="Proteomes" id="UP000005307">
    <property type="component" value="Chromosome"/>
</dbReference>
<evidence type="ECO:0000313" key="4">
    <source>
        <dbReference type="Proteomes" id="UP000005307"/>
    </source>
</evidence>